<feature type="compositionally biased region" description="Polar residues" evidence="1">
    <location>
        <begin position="151"/>
        <end position="160"/>
    </location>
</feature>
<dbReference type="EMBL" id="KQ964259">
    <property type="protein sequence ID" value="KXJ88255.1"/>
    <property type="molecule type" value="Genomic_DNA"/>
</dbReference>
<dbReference type="InParanoid" id="A0A136ITN0"/>
<evidence type="ECO:0000256" key="2">
    <source>
        <dbReference type="SAM" id="Phobius"/>
    </source>
</evidence>
<feature type="region of interest" description="Disordered" evidence="1">
    <location>
        <begin position="581"/>
        <end position="604"/>
    </location>
</feature>
<feature type="region of interest" description="Disordered" evidence="1">
    <location>
        <begin position="246"/>
        <end position="296"/>
    </location>
</feature>
<keyword evidence="2" id="KW-0812">Transmembrane</keyword>
<feature type="region of interest" description="Disordered" evidence="1">
    <location>
        <begin position="629"/>
        <end position="670"/>
    </location>
</feature>
<dbReference type="STRING" id="196109.A0A136ITN0"/>
<evidence type="ECO:0000313" key="3">
    <source>
        <dbReference type="EMBL" id="KXJ88255.1"/>
    </source>
</evidence>
<name>A0A136ITN0_9PEZI</name>
<dbReference type="OrthoDB" id="4778476at2759"/>
<evidence type="ECO:0000256" key="1">
    <source>
        <dbReference type="SAM" id="MobiDB-lite"/>
    </source>
</evidence>
<keyword evidence="2" id="KW-1133">Transmembrane helix</keyword>
<accession>A0A136ITN0</accession>
<feature type="compositionally biased region" description="Polar residues" evidence="1">
    <location>
        <begin position="273"/>
        <end position="289"/>
    </location>
</feature>
<sequence length="670" mass="70907">MPDTSSLVYPAGSHHQSCTHFTGCRSEDVCGRNGKAGLDESKNQVLTAVQPRDHDHDDDESTTMPQSTKTRTATTTKDEDDSSTTGGVFVISPPMSESTEKATTTTKKTSPTPSTKTSKSEQETSVSTREPSATSLSVPTTTVPDVTQTVFSSPTSTPDAGTTMPPVLPPGPATPTGGNLTSPATPSAGADSGAKDSSVTAIAAGVGGAVGALIILAIVFYLIRKRRHAKRMSSVRGSSPLNFDEKIGTAEGGPGIRASLRDPLPTGPIEFLPQNQTSMGSASANNRSYHPTPPADTQAEASQYFRAGSLVNRNYPHAGSSQPVTTLEPAVPLVSPMTPIGGYGRDGVPMMSTEAVVPHEHLGRTQNPAQYAIAAAHGQPQRPSRGDNCHHEHEGTWTDPNAIASGQATRRTYDDPANYVSPMSPDFTVPPAPTRAQFPSQQNPQFSSQPTRKPAPYMTYMNGASRSSSANSSHNTHNTGYGYYQGPQQTHTPPPGALRAQDRVPSGPSRSISPRAEAQEGFDFAPQRHRKQPEVPVQGRPRLVHINSGTGVSNPDRVPTPANSAELQGSEVGVAIGANAEPGRPMSVPREHSKGRVPSATGSQAGHAYALQVHQVDEDVYRPFAGADHQQHPAQLTPGPHQTPAGFRGDMNATETDRQHDQFVTSWQKL</sequence>
<reference evidence="4" key="1">
    <citation type="submission" date="2016-02" db="EMBL/GenBank/DDBJ databases">
        <title>Draft genome sequence of Microdochium bolleyi, a fungal endophyte of beachgrass.</title>
        <authorList>
            <consortium name="DOE Joint Genome Institute"/>
            <person name="David A.S."/>
            <person name="May G."/>
            <person name="Haridas S."/>
            <person name="Lim J."/>
            <person name="Wang M."/>
            <person name="Labutti K."/>
            <person name="Lipzen A."/>
            <person name="Barry K."/>
            <person name="Grigoriev I.V."/>
        </authorList>
    </citation>
    <scope>NUCLEOTIDE SEQUENCE [LARGE SCALE GENOMIC DNA]</scope>
    <source>
        <strain evidence="4">J235TASD1</strain>
    </source>
</reference>
<dbReference type="Proteomes" id="UP000070501">
    <property type="component" value="Unassembled WGS sequence"/>
</dbReference>
<dbReference type="Gene3D" id="1.20.5.100">
    <property type="entry name" value="Cytochrome c1, transmembrane anchor, C-terminal"/>
    <property type="match status" value="1"/>
</dbReference>
<feature type="compositionally biased region" description="Basic and acidic residues" evidence="1">
    <location>
        <begin position="384"/>
        <end position="396"/>
    </location>
</feature>
<proteinExistence type="predicted"/>
<feature type="compositionally biased region" description="Low complexity" evidence="1">
    <location>
        <begin position="437"/>
        <end position="450"/>
    </location>
</feature>
<feature type="region of interest" description="Disordered" evidence="1">
    <location>
        <begin position="1"/>
        <end position="195"/>
    </location>
</feature>
<feature type="compositionally biased region" description="Low complexity" evidence="1">
    <location>
        <begin position="462"/>
        <end position="491"/>
    </location>
</feature>
<keyword evidence="2" id="KW-0472">Membrane</keyword>
<evidence type="ECO:0000313" key="4">
    <source>
        <dbReference type="Proteomes" id="UP000070501"/>
    </source>
</evidence>
<feature type="compositionally biased region" description="Low complexity" evidence="1">
    <location>
        <begin position="101"/>
        <end position="150"/>
    </location>
</feature>
<protein>
    <submittedName>
        <fullName evidence="3">Uncharacterized protein</fullName>
    </submittedName>
</protein>
<feature type="region of interest" description="Disordered" evidence="1">
    <location>
        <begin position="379"/>
        <end position="514"/>
    </location>
</feature>
<dbReference type="AlphaFoldDB" id="A0A136ITN0"/>
<keyword evidence="4" id="KW-1185">Reference proteome</keyword>
<gene>
    <name evidence="3" type="ORF">Micbo1qcDRAFT_166911</name>
</gene>
<organism evidence="3 4">
    <name type="scientific">Microdochium bolleyi</name>
    <dbReference type="NCBI Taxonomy" id="196109"/>
    <lineage>
        <taxon>Eukaryota</taxon>
        <taxon>Fungi</taxon>
        <taxon>Dikarya</taxon>
        <taxon>Ascomycota</taxon>
        <taxon>Pezizomycotina</taxon>
        <taxon>Sordariomycetes</taxon>
        <taxon>Xylariomycetidae</taxon>
        <taxon>Xylariales</taxon>
        <taxon>Microdochiaceae</taxon>
        <taxon>Microdochium</taxon>
    </lineage>
</organism>
<feature type="transmembrane region" description="Helical" evidence="2">
    <location>
        <begin position="201"/>
        <end position="223"/>
    </location>
</feature>